<proteinExistence type="predicted"/>
<dbReference type="SUPFAM" id="SSF47072">
    <property type="entry name" value="Cysteine alpha-hairpin motif"/>
    <property type="match status" value="1"/>
</dbReference>
<name>A0A175YMM5_DAUCS</name>
<dbReference type="Gramene" id="KZM84855">
    <property type="protein sequence ID" value="KZM84855"/>
    <property type="gene ID" value="DCAR_027723"/>
</dbReference>
<evidence type="ECO:0000313" key="2">
    <source>
        <dbReference type="EMBL" id="WOH12263.1"/>
    </source>
</evidence>
<dbReference type="Proteomes" id="UP000077755">
    <property type="component" value="Chromosome 8"/>
</dbReference>
<gene>
    <name evidence="1" type="ORF">DCAR_027723</name>
    <name evidence="2" type="ORF">DCAR_0831765</name>
</gene>
<protein>
    <recommendedName>
        <fullName evidence="4">CHCH domain-containing protein</fullName>
    </recommendedName>
</protein>
<dbReference type="EMBL" id="CP093350">
    <property type="protein sequence ID" value="WOH12263.1"/>
    <property type="molecule type" value="Genomic_DNA"/>
</dbReference>
<dbReference type="EMBL" id="LNRQ01000008">
    <property type="protein sequence ID" value="KZM84855.1"/>
    <property type="molecule type" value="Genomic_DNA"/>
</dbReference>
<organism evidence="1">
    <name type="scientific">Daucus carota subsp. sativus</name>
    <name type="common">Carrot</name>
    <dbReference type="NCBI Taxonomy" id="79200"/>
    <lineage>
        <taxon>Eukaryota</taxon>
        <taxon>Viridiplantae</taxon>
        <taxon>Streptophyta</taxon>
        <taxon>Embryophyta</taxon>
        <taxon>Tracheophyta</taxon>
        <taxon>Spermatophyta</taxon>
        <taxon>Magnoliopsida</taxon>
        <taxon>eudicotyledons</taxon>
        <taxon>Gunneridae</taxon>
        <taxon>Pentapetalae</taxon>
        <taxon>asterids</taxon>
        <taxon>campanulids</taxon>
        <taxon>Apiales</taxon>
        <taxon>Apiaceae</taxon>
        <taxon>Apioideae</taxon>
        <taxon>Scandiceae</taxon>
        <taxon>Daucinae</taxon>
        <taxon>Daucus</taxon>
        <taxon>Daucus sect. Daucus</taxon>
    </lineage>
</organism>
<dbReference type="OMA" id="ESPYDKE"/>
<accession>A0A175YMM5</accession>
<evidence type="ECO:0008006" key="4">
    <source>
        <dbReference type="Google" id="ProtNLM"/>
    </source>
</evidence>
<dbReference type="PANTHER" id="PTHR37750:SF1">
    <property type="entry name" value="COX19-LIKE CHCH FAMILY PROTEIN"/>
    <property type="match status" value="1"/>
</dbReference>
<evidence type="ECO:0000313" key="3">
    <source>
        <dbReference type="Proteomes" id="UP000077755"/>
    </source>
</evidence>
<dbReference type="Gene3D" id="1.10.287.1130">
    <property type="entry name" value="CytochromE C oxidase copper chaperone"/>
    <property type="match status" value="1"/>
</dbReference>
<evidence type="ECO:0000313" key="1">
    <source>
        <dbReference type="EMBL" id="KZM84855.1"/>
    </source>
</evidence>
<dbReference type="PANTHER" id="PTHR37750">
    <property type="entry name" value="COX19-LIKE CHCH FAMILY PROTEIN"/>
    <property type="match status" value="1"/>
</dbReference>
<keyword evidence="3" id="KW-1185">Reference proteome</keyword>
<reference evidence="1" key="1">
    <citation type="journal article" date="2016" name="Nat. Genet.">
        <title>A high-quality carrot genome assembly provides new insights into carotenoid accumulation and asterid genome evolution.</title>
        <authorList>
            <person name="Iorizzo M."/>
            <person name="Ellison S."/>
            <person name="Senalik D."/>
            <person name="Zeng P."/>
            <person name="Satapoomin P."/>
            <person name="Huang J."/>
            <person name="Bowman M."/>
            <person name="Iovene M."/>
            <person name="Sanseverino W."/>
            <person name="Cavagnaro P."/>
            <person name="Yildiz M."/>
            <person name="Macko-Podgorni A."/>
            <person name="Moranska E."/>
            <person name="Grzebelus E."/>
            <person name="Grzebelus D."/>
            <person name="Ashrafi H."/>
            <person name="Zheng Z."/>
            <person name="Cheng S."/>
            <person name="Spooner D."/>
            <person name="Van Deynze A."/>
            <person name="Simon P."/>
        </authorList>
    </citation>
    <scope>NUCLEOTIDE SEQUENCE [LARGE SCALE GENOMIC DNA]</scope>
    <source>
        <tissue evidence="1">Leaf</tissue>
    </source>
</reference>
<reference evidence="2" key="2">
    <citation type="submission" date="2022-03" db="EMBL/GenBank/DDBJ databases">
        <title>Draft title - Genomic analysis of global carrot germplasm unveils the trajectory of domestication and the origin of high carotenoid orange carrot.</title>
        <authorList>
            <person name="Iorizzo M."/>
            <person name="Ellison S."/>
            <person name="Senalik D."/>
            <person name="Macko-Podgorni A."/>
            <person name="Grzebelus D."/>
            <person name="Bostan H."/>
            <person name="Rolling W."/>
            <person name="Curaba J."/>
            <person name="Simon P."/>
        </authorList>
    </citation>
    <scope>NUCLEOTIDE SEQUENCE</scope>
    <source>
        <tissue evidence="2">Leaf</tissue>
    </source>
</reference>
<dbReference type="InterPro" id="IPR009069">
    <property type="entry name" value="Cys_alpha_HP_mot_SF"/>
</dbReference>
<sequence length="68" mass="7437">MEKSKEAEPVCSQEALALLNCVAESSYDQDKCLLLLNSLRSCILQKKVKKFSLAEQSKGESTSTTKGP</sequence>
<dbReference type="AlphaFoldDB" id="A0A175YMM5"/>